<dbReference type="EMBL" id="LT549890">
    <property type="protein sequence ID" value="SAI85041.1"/>
    <property type="molecule type" value="Genomic_DNA"/>
</dbReference>
<evidence type="ECO:0000313" key="3">
    <source>
        <dbReference type="Proteomes" id="UP000076770"/>
    </source>
</evidence>
<dbReference type="AlphaFoldDB" id="A0A157T2E0"/>
<dbReference type="Proteomes" id="UP000076770">
    <property type="component" value="Chromosome i"/>
</dbReference>
<evidence type="ECO:0000256" key="1">
    <source>
        <dbReference type="SAM" id="Phobius"/>
    </source>
</evidence>
<feature type="transmembrane region" description="Helical" evidence="1">
    <location>
        <begin position="233"/>
        <end position="255"/>
    </location>
</feature>
<keyword evidence="1" id="KW-0812">Transmembrane</keyword>
<dbReference type="PATRIC" id="fig|2287.9.peg.1525"/>
<sequence>MMMEKIVMVAILILSIISLPLTIIYPHASSSLHLGPQRICFNITSNNYVSAVYKPIIQVLNLNARPNSTVNITLSLTNSSMPMMLKVPKFNLLGYTLGGKLVTINVNPLGSLCYGIPDLSISTPVFSAGVYMVFSGYITGVLSFSGNISKPLLIRLTDAGNLSIPIKIPLHASGKGIITLSNITYHVAISLVVKYSSLLNSGNYTILPLKPIGNFKGVPSYINGIYVIESNSYMTLLILYLYIVIAVGMIIAIIVKFRRKIIHIITFLKHFVKLTNPCLDKPK</sequence>
<reference evidence="3" key="1">
    <citation type="submission" date="2016-04" db="EMBL/GenBank/DDBJ databases">
        <authorList>
            <person name="Shah S.A."/>
            <person name="Garrett R.A."/>
        </authorList>
    </citation>
    <scope>NUCLEOTIDE SEQUENCE [LARGE SCALE GENOMIC DNA]</scope>
    <source>
        <strain evidence="3">ATCC 35091 / DSM 1616 / JCM 8930 / NBRC 15331 / P1</strain>
    </source>
</reference>
<keyword evidence="1" id="KW-1133">Transmembrane helix</keyword>
<gene>
    <name evidence="2" type="ORF">SSOP1_1487</name>
</gene>
<organism evidence="2 3">
    <name type="scientific">Saccharolobus solfataricus</name>
    <name type="common">Sulfolobus solfataricus</name>
    <dbReference type="NCBI Taxonomy" id="2287"/>
    <lineage>
        <taxon>Archaea</taxon>
        <taxon>Thermoproteota</taxon>
        <taxon>Thermoprotei</taxon>
        <taxon>Sulfolobales</taxon>
        <taxon>Sulfolobaceae</taxon>
        <taxon>Saccharolobus</taxon>
    </lineage>
</organism>
<proteinExistence type="predicted"/>
<protein>
    <submittedName>
        <fullName evidence="2">Uncharacterized protein</fullName>
    </submittedName>
</protein>
<dbReference type="RefSeq" id="WP_009990012.1">
    <property type="nucleotide sequence ID" value="NZ_LT549890.1"/>
</dbReference>
<dbReference type="GeneID" id="27427740"/>
<keyword evidence="1" id="KW-0472">Membrane</keyword>
<evidence type="ECO:0000313" key="2">
    <source>
        <dbReference type="EMBL" id="SAI85041.1"/>
    </source>
</evidence>
<name>A0A157T2E0_SACSO</name>
<accession>A0A157T2E0</accession>
<dbReference type="GeneID" id="1454387"/>